<evidence type="ECO:0000313" key="8">
    <source>
        <dbReference type="Proteomes" id="UP001359485"/>
    </source>
</evidence>
<reference evidence="7 8" key="1">
    <citation type="submission" date="2023-09" db="EMBL/GenBank/DDBJ databases">
        <title>Genomes of two closely related lineages of the louse Polyplax serrata with different host specificities.</title>
        <authorList>
            <person name="Martinu J."/>
            <person name="Tarabai H."/>
            <person name="Stefka J."/>
            <person name="Hypsa V."/>
        </authorList>
    </citation>
    <scope>NUCLEOTIDE SEQUENCE [LARGE SCALE GENOMIC DNA]</scope>
    <source>
        <strain evidence="7">98ZLc_SE</strain>
    </source>
</reference>
<organism evidence="7 8">
    <name type="scientific">Polyplax serrata</name>
    <name type="common">Common mouse louse</name>
    <dbReference type="NCBI Taxonomy" id="468196"/>
    <lineage>
        <taxon>Eukaryota</taxon>
        <taxon>Metazoa</taxon>
        <taxon>Ecdysozoa</taxon>
        <taxon>Arthropoda</taxon>
        <taxon>Hexapoda</taxon>
        <taxon>Insecta</taxon>
        <taxon>Pterygota</taxon>
        <taxon>Neoptera</taxon>
        <taxon>Paraneoptera</taxon>
        <taxon>Psocodea</taxon>
        <taxon>Troctomorpha</taxon>
        <taxon>Phthiraptera</taxon>
        <taxon>Anoplura</taxon>
        <taxon>Polyplacidae</taxon>
        <taxon>Polyplax</taxon>
    </lineage>
</organism>
<dbReference type="InterPro" id="IPR025258">
    <property type="entry name" value="RH_dom"/>
</dbReference>
<evidence type="ECO:0000256" key="3">
    <source>
        <dbReference type="ARBA" id="ARBA00022753"/>
    </source>
</evidence>
<feature type="compositionally biased region" description="Polar residues" evidence="5">
    <location>
        <begin position="448"/>
        <end position="472"/>
    </location>
</feature>
<comment type="subcellular location">
    <subcellularLocation>
        <location evidence="1">Late endosome</location>
    </subcellularLocation>
</comment>
<gene>
    <name evidence="7" type="ORF">RUM44_007469</name>
</gene>
<dbReference type="InterPro" id="IPR037213">
    <property type="entry name" value="Run_dom_sf"/>
</dbReference>
<dbReference type="PANTHER" id="PTHR45971">
    <property type="entry name" value="PHOX (PX) DOMAIN-CONTAINING PROTEIN"/>
    <property type="match status" value="1"/>
</dbReference>
<keyword evidence="4" id="KW-0072">Autophagy</keyword>
<evidence type="ECO:0000256" key="4">
    <source>
        <dbReference type="ARBA" id="ARBA00023006"/>
    </source>
</evidence>
<dbReference type="PANTHER" id="PTHR45971:SF1">
    <property type="entry name" value="RUBICON, ISOFORM A"/>
    <property type="match status" value="1"/>
</dbReference>
<protein>
    <recommendedName>
        <fullName evidence="6">RUN domain-containing protein</fullName>
    </recommendedName>
</protein>
<evidence type="ECO:0000256" key="5">
    <source>
        <dbReference type="SAM" id="MobiDB-lite"/>
    </source>
</evidence>
<dbReference type="InterPro" id="IPR004012">
    <property type="entry name" value="Run_dom"/>
</dbReference>
<comment type="caution">
    <text evidence="7">The sequence shown here is derived from an EMBL/GenBank/DDBJ whole genome shotgun (WGS) entry which is preliminary data.</text>
</comment>
<dbReference type="Pfam" id="PF02759">
    <property type="entry name" value="RUN"/>
    <property type="match status" value="1"/>
</dbReference>
<dbReference type="PROSITE" id="PS50826">
    <property type="entry name" value="RUN"/>
    <property type="match status" value="1"/>
</dbReference>
<dbReference type="Pfam" id="PF21054">
    <property type="entry name" value="RUBC_PIKBD"/>
    <property type="match status" value="1"/>
</dbReference>
<sequence length="838" mass="96072">MAQEDPDCQELLHLLKVTVEGLLVNQVRNVWNIYGGLNRLYLTIEKIFKHGCKISKEGSTSCWQFIEGISRLQPSLLTDFSYTKDSYGNLPANIKNDKSLVWIYKTLQEHLLSKKLFWLLSDSKHVAACYNENAFFRQEKYAEAAILCLKAVEQKQPSLLSEIDPSLYVIDPVPTKFQKYHKRCSSLPEVKYQSFTGLEDKKFLQPQRETDKYKPVEDDTALNGQKLLNLENSEAVCLPSSKQLGKLYNSLPNLIQEIFEEETISNVPSCSNLPENILQIHYEVDNSKFSGPEISPAPCVRLKQSVKKKGSFLQDEVREWFIVQGKKEERKKTFMQDGGTSVLPMSTGYFPRPVQGQSLTSFLSSEHFSRTVAELDRENAHFSISEAMISAIEQMKCNRQLRLVEDVNEDDSDDEINQLKQRIRLRRRQRLEEKHLKHFWSTSLLSDGKTDTATDQSVSPLSTSPGTPSESLSTDDVDDLEVDEGSNLKYLKQSDLSVSMASLYSEADVSKVKDGTESSANAENVALSLLKQFKKKQLPRASDLEWLVSEKDAPQDLLPLPKSWPVSPDDAEKAGTPFLRGTTDWAPPRPQVIFTQHPSPVRRILMEKQNYRCAGCGLRVATEYSHKFRYCEYLGRYFCTGCHSNQLSVIPGHVLFKWSFKRYPVATFSYRLIDQMATDPLFPLKDLNPGLYKKVKLLERTRQLRMQLYYLKDFMFTCRFAQQHQEDLEKESPHMFRDPEMYSLQDLIQIKTGELLSRLKDLVKDCLNHVQQCQLCAARGFVCELCPSKDVIYPWFIDKVSKCSQCGACFHYQCFKSGFCPRCARATARRQSAINSDF</sequence>
<keyword evidence="2" id="KW-0597">Phosphoprotein</keyword>
<keyword evidence="3" id="KW-0967">Endosome</keyword>
<name>A0ABR1B0S2_POLSC</name>
<evidence type="ECO:0000256" key="1">
    <source>
        <dbReference type="ARBA" id="ARBA00004603"/>
    </source>
</evidence>
<feature type="region of interest" description="Disordered" evidence="5">
    <location>
        <begin position="448"/>
        <end position="477"/>
    </location>
</feature>
<keyword evidence="8" id="KW-1185">Reference proteome</keyword>
<evidence type="ECO:0000313" key="7">
    <source>
        <dbReference type="EMBL" id="KAK6632427.1"/>
    </source>
</evidence>
<dbReference type="CDD" id="cd17686">
    <property type="entry name" value="RUN_RUBCN"/>
    <property type="match status" value="1"/>
</dbReference>
<proteinExistence type="predicted"/>
<evidence type="ECO:0000256" key="2">
    <source>
        <dbReference type="ARBA" id="ARBA00022553"/>
    </source>
</evidence>
<dbReference type="Pfam" id="PF13901">
    <property type="entry name" value="RH_dom"/>
    <property type="match status" value="1"/>
</dbReference>
<dbReference type="InterPro" id="IPR052428">
    <property type="entry name" value="Autophagy_HostDef_Reg"/>
</dbReference>
<accession>A0ABR1B0S2</accession>
<dbReference type="EMBL" id="JAWJWF010000005">
    <property type="protein sequence ID" value="KAK6632427.1"/>
    <property type="molecule type" value="Genomic_DNA"/>
</dbReference>
<dbReference type="SUPFAM" id="SSF140741">
    <property type="entry name" value="RUN domain-like"/>
    <property type="match status" value="1"/>
</dbReference>
<dbReference type="Gene3D" id="1.20.58.900">
    <property type="match status" value="1"/>
</dbReference>
<evidence type="ECO:0000259" key="6">
    <source>
        <dbReference type="PROSITE" id="PS50826"/>
    </source>
</evidence>
<dbReference type="InterPro" id="IPR048569">
    <property type="entry name" value="RUBC_PIKBD"/>
</dbReference>
<dbReference type="SMART" id="SM01175">
    <property type="entry name" value="DUF4206"/>
    <property type="match status" value="1"/>
</dbReference>
<dbReference type="Proteomes" id="UP001359485">
    <property type="component" value="Unassembled WGS sequence"/>
</dbReference>
<feature type="domain" description="RUN" evidence="6">
    <location>
        <begin position="31"/>
        <end position="164"/>
    </location>
</feature>